<proteinExistence type="predicted"/>
<evidence type="ECO:0000313" key="1">
    <source>
        <dbReference type="EMBL" id="SHI29836.1"/>
    </source>
</evidence>
<protein>
    <recommendedName>
        <fullName evidence="3">IrrE N-terminal-like domain-containing protein</fullName>
    </recommendedName>
</protein>
<sequence length="437" mass="49554">MPKRWSIKTEWALLETGPLEERAGFAALGISAYDTWLTAGHDRLLQSVREAPYLSAYHFAEWLAWNWWRLRWEPRKTSLDWELSHAMGSIGGGYVWPNIHILSDGENITLVCKPTPERARTPYRYINDGASVIPAAEFESEVDLFIEMVLQRLQDCQVPDCNLRDVWQAVIHERQDPALQQQRKLEAMLGEDPGEMDEVLLRHFLNNAGATGQAALEEIAANRIPGQNVPDIAGLIELGQEQGTLTDPQDRITLRARAPRGLDTAWKLGAHTAQLLREQERLAPDTPITNDQLADMYGAPHNMLDASGHSTPRLDLSFALSQSDRRSKVLLRSRWEAGRRFELARLLGDYLIHDTSDPMRPATRSDTYRQKIQRAFAAELLSPFLAVDAMLNSDYSMESQQDVAHHFKVSELTIRTLLVNHDRIDRSELGEVGWAHS</sequence>
<dbReference type="RefSeq" id="WP_073109319.1">
    <property type="nucleotide sequence ID" value="NZ_FQXE01000020.1"/>
</dbReference>
<name>A0A1M6A0B4_9BURK</name>
<dbReference type="EMBL" id="FQXE01000020">
    <property type="protein sequence ID" value="SHI29836.1"/>
    <property type="molecule type" value="Genomic_DNA"/>
</dbReference>
<dbReference type="Proteomes" id="UP000184226">
    <property type="component" value="Unassembled WGS sequence"/>
</dbReference>
<evidence type="ECO:0000313" key="2">
    <source>
        <dbReference type="Proteomes" id="UP000184226"/>
    </source>
</evidence>
<gene>
    <name evidence="1" type="ORF">SAMN04488135_12080</name>
</gene>
<dbReference type="AlphaFoldDB" id="A0A1M6A0B4"/>
<keyword evidence="2" id="KW-1185">Reference proteome</keyword>
<evidence type="ECO:0008006" key="3">
    <source>
        <dbReference type="Google" id="ProtNLM"/>
    </source>
</evidence>
<reference evidence="1 2" key="1">
    <citation type="submission" date="2016-11" db="EMBL/GenBank/DDBJ databases">
        <authorList>
            <person name="Jaros S."/>
            <person name="Januszkiewicz K."/>
            <person name="Wedrychowicz H."/>
        </authorList>
    </citation>
    <scope>NUCLEOTIDE SEQUENCE [LARGE SCALE GENOMIC DNA]</scope>
    <source>
        <strain evidence="1 2">CGMCC 1.10190</strain>
    </source>
</reference>
<organism evidence="1 2">
    <name type="scientific">Pollutimonas bauzanensis</name>
    <dbReference type="NCBI Taxonomy" id="658167"/>
    <lineage>
        <taxon>Bacteria</taxon>
        <taxon>Pseudomonadati</taxon>
        <taxon>Pseudomonadota</taxon>
        <taxon>Betaproteobacteria</taxon>
        <taxon>Burkholderiales</taxon>
        <taxon>Alcaligenaceae</taxon>
        <taxon>Pollutimonas</taxon>
    </lineage>
</organism>
<dbReference type="STRING" id="658167.SAMN04488135_12080"/>
<dbReference type="OrthoDB" id="596881at2"/>
<accession>A0A1M6A0B4</accession>